<name>A0A543E2I3_9PSEU</name>
<dbReference type="Proteomes" id="UP000315677">
    <property type="component" value="Unassembled WGS sequence"/>
</dbReference>
<dbReference type="SUPFAM" id="SSF54909">
    <property type="entry name" value="Dimeric alpha+beta barrel"/>
    <property type="match status" value="1"/>
</dbReference>
<evidence type="ECO:0000313" key="2">
    <source>
        <dbReference type="Proteomes" id="UP000315677"/>
    </source>
</evidence>
<dbReference type="OrthoDB" id="3214999at2"/>
<keyword evidence="2" id="KW-1185">Reference proteome</keyword>
<comment type="caution">
    <text evidence="1">The sequence shown here is derived from an EMBL/GenBank/DDBJ whole genome shotgun (WGS) entry which is preliminary data.</text>
</comment>
<gene>
    <name evidence="1" type="ORF">FB558_2579</name>
</gene>
<organism evidence="1 2">
    <name type="scientific">Pseudonocardia kunmingensis</name>
    <dbReference type="NCBI Taxonomy" id="630975"/>
    <lineage>
        <taxon>Bacteria</taxon>
        <taxon>Bacillati</taxon>
        <taxon>Actinomycetota</taxon>
        <taxon>Actinomycetes</taxon>
        <taxon>Pseudonocardiales</taxon>
        <taxon>Pseudonocardiaceae</taxon>
        <taxon>Pseudonocardia</taxon>
    </lineage>
</organism>
<dbReference type="AlphaFoldDB" id="A0A543E2I3"/>
<accession>A0A543E2I3</accession>
<evidence type="ECO:0008006" key="3">
    <source>
        <dbReference type="Google" id="ProtNLM"/>
    </source>
</evidence>
<protein>
    <recommendedName>
        <fullName evidence="3">DUF3291 domain-containing protein</fullName>
    </recommendedName>
</protein>
<dbReference type="InterPro" id="IPR011008">
    <property type="entry name" value="Dimeric_a/b-barrel"/>
</dbReference>
<dbReference type="RefSeq" id="WP_142052123.1">
    <property type="nucleotide sequence ID" value="NZ_VFPA01000001.1"/>
</dbReference>
<sequence>MPTLPWITVTTPGADAEVVVMASRFRVRGLRHVLPFFVDAMRVHAQMRKAPGVVGLSLVAHPLRREFATLSAWHDRAGLDAAVRAEPHRAVMGRQRRVIAESVFRFWTARTLPTWEEAERRLTSAEQQR</sequence>
<reference evidence="1 2" key="1">
    <citation type="submission" date="2019-06" db="EMBL/GenBank/DDBJ databases">
        <title>Sequencing the genomes of 1000 actinobacteria strains.</title>
        <authorList>
            <person name="Klenk H.-P."/>
        </authorList>
    </citation>
    <scope>NUCLEOTIDE SEQUENCE [LARGE SCALE GENOMIC DNA]</scope>
    <source>
        <strain evidence="1 2">DSM 45301</strain>
    </source>
</reference>
<dbReference type="EMBL" id="VFPA01000001">
    <property type="protein sequence ID" value="TQM15786.1"/>
    <property type="molecule type" value="Genomic_DNA"/>
</dbReference>
<proteinExistence type="predicted"/>
<evidence type="ECO:0000313" key="1">
    <source>
        <dbReference type="EMBL" id="TQM15786.1"/>
    </source>
</evidence>
<dbReference type="Gene3D" id="3.30.70.100">
    <property type="match status" value="1"/>
</dbReference>